<dbReference type="PROSITE" id="PS50043">
    <property type="entry name" value="HTH_LUXR_2"/>
    <property type="match status" value="1"/>
</dbReference>
<dbReference type="InParanoid" id="A0A4R5DBT8"/>
<dbReference type="PROSITE" id="PS51832">
    <property type="entry name" value="HD_GYP"/>
    <property type="match status" value="1"/>
</dbReference>
<dbReference type="Pfam" id="PF00196">
    <property type="entry name" value="GerE"/>
    <property type="match status" value="1"/>
</dbReference>
<feature type="domain" description="HTH luxR-type" evidence="1">
    <location>
        <begin position="434"/>
        <end position="499"/>
    </location>
</feature>
<dbReference type="InterPro" id="IPR037522">
    <property type="entry name" value="HD_GYP_dom"/>
</dbReference>
<dbReference type="InterPro" id="IPR016032">
    <property type="entry name" value="Sig_transdc_resp-reg_C-effctor"/>
</dbReference>
<sequence>MGLLGGLSVATDLGTRAPLEESLKRAFVATRLARALGCDDAVVRDVLYTALLQHLGCTAHSHENAGAWGDDITATRLAFLTDFSQPMDVWRTWVSGLAETTEASRARVLSKTVIAGRRMNTDGPTATCEVARDASRQLGLPASVQDGLFHALAMWNGKGMPAVAGQAIPLCARVMQVASVAVMFALHAGDDVAVAQVRRRAGTYVDPELAEAFLSQSREFLGGLEDIDAYQCVLDAEPDPVRLVDDVELEAVARTFGNLVDLKSPWLHGHSTGVADLAAAAALGMGLDEQVQTVRIAGYLHDLGRVGVSSRIWDKPRLNQTELDQARLHPYHSERILSRIPHLSEVTRLAGQHHERCDGSGYHRGLGAAQLTMPSRVLAAADAYRRLVEGRPHRPPLSEVRAAERLQEDARAGRLDGEAVAGVLRATGFSRGVRRSLPSGLTPRQVEVLRLVSIGLSNRDIARRLTISPRTAEHHVQDIYTKIGAASRAGAALFAMEHGLIDKFG</sequence>
<dbReference type="AlphaFoldDB" id="A0A4R5DBT8"/>
<dbReference type="OrthoDB" id="9802066at2"/>
<dbReference type="SUPFAM" id="SSF46894">
    <property type="entry name" value="C-terminal effector domain of the bipartite response regulators"/>
    <property type="match status" value="1"/>
</dbReference>
<reference evidence="3 4" key="1">
    <citation type="submission" date="2019-03" db="EMBL/GenBank/DDBJ databases">
        <title>Draft genome sequences of novel Actinobacteria.</title>
        <authorList>
            <person name="Sahin N."/>
            <person name="Ay H."/>
            <person name="Saygin H."/>
        </authorList>
    </citation>
    <scope>NUCLEOTIDE SEQUENCE [LARGE SCALE GENOMIC DNA]</scope>
    <source>
        <strain evidence="3 4">5K138</strain>
    </source>
</reference>
<dbReference type="EMBL" id="SMKZ01000019">
    <property type="protein sequence ID" value="TDE09271.1"/>
    <property type="molecule type" value="Genomic_DNA"/>
</dbReference>
<dbReference type="Gene3D" id="1.10.10.10">
    <property type="entry name" value="Winged helix-like DNA-binding domain superfamily/Winged helix DNA-binding domain"/>
    <property type="match status" value="1"/>
</dbReference>
<dbReference type="InterPro" id="IPR003607">
    <property type="entry name" value="HD/PDEase_dom"/>
</dbReference>
<dbReference type="CDD" id="cd00077">
    <property type="entry name" value="HDc"/>
    <property type="match status" value="1"/>
</dbReference>
<dbReference type="CDD" id="cd06170">
    <property type="entry name" value="LuxR_C_like"/>
    <property type="match status" value="1"/>
</dbReference>
<accession>A0A4R5DBT8</accession>
<keyword evidence="4" id="KW-1185">Reference proteome</keyword>
<gene>
    <name evidence="3" type="ORF">E1269_14735</name>
</gene>
<dbReference type="Proteomes" id="UP000294739">
    <property type="component" value="Unassembled WGS sequence"/>
</dbReference>
<name>A0A4R5DBT8_9ACTN</name>
<dbReference type="SMART" id="SM00471">
    <property type="entry name" value="HDc"/>
    <property type="match status" value="1"/>
</dbReference>
<dbReference type="SUPFAM" id="SSF109604">
    <property type="entry name" value="HD-domain/PDEase-like"/>
    <property type="match status" value="1"/>
</dbReference>
<evidence type="ECO:0000313" key="4">
    <source>
        <dbReference type="Proteomes" id="UP000294739"/>
    </source>
</evidence>
<dbReference type="PANTHER" id="PTHR43155">
    <property type="entry name" value="CYCLIC DI-GMP PHOSPHODIESTERASE PA4108-RELATED"/>
    <property type="match status" value="1"/>
</dbReference>
<proteinExistence type="predicted"/>
<organism evidence="3 4">
    <name type="scientific">Jiangella asiatica</name>
    <dbReference type="NCBI Taxonomy" id="2530372"/>
    <lineage>
        <taxon>Bacteria</taxon>
        <taxon>Bacillati</taxon>
        <taxon>Actinomycetota</taxon>
        <taxon>Actinomycetes</taxon>
        <taxon>Jiangellales</taxon>
        <taxon>Jiangellaceae</taxon>
        <taxon>Jiangella</taxon>
    </lineage>
</organism>
<protein>
    <submittedName>
        <fullName evidence="3">HD domain-containing protein</fullName>
    </submittedName>
</protein>
<comment type="caution">
    <text evidence="3">The sequence shown here is derived from an EMBL/GenBank/DDBJ whole genome shotgun (WGS) entry which is preliminary data.</text>
</comment>
<evidence type="ECO:0000259" key="1">
    <source>
        <dbReference type="PROSITE" id="PS50043"/>
    </source>
</evidence>
<feature type="domain" description="HD-GYP" evidence="2">
    <location>
        <begin position="245"/>
        <end position="439"/>
    </location>
</feature>
<dbReference type="GO" id="GO:0003677">
    <property type="term" value="F:DNA binding"/>
    <property type="evidence" value="ECO:0007669"/>
    <property type="project" value="InterPro"/>
</dbReference>
<dbReference type="Pfam" id="PF13487">
    <property type="entry name" value="HD_5"/>
    <property type="match status" value="1"/>
</dbReference>
<dbReference type="SMART" id="SM00421">
    <property type="entry name" value="HTH_LUXR"/>
    <property type="match status" value="1"/>
</dbReference>
<dbReference type="PRINTS" id="PR00038">
    <property type="entry name" value="HTHLUXR"/>
</dbReference>
<dbReference type="GO" id="GO:0006355">
    <property type="term" value="P:regulation of DNA-templated transcription"/>
    <property type="evidence" value="ECO:0007669"/>
    <property type="project" value="InterPro"/>
</dbReference>
<dbReference type="InterPro" id="IPR000792">
    <property type="entry name" value="Tscrpt_reg_LuxR_C"/>
</dbReference>
<evidence type="ECO:0000259" key="2">
    <source>
        <dbReference type="PROSITE" id="PS51832"/>
    </source>
</evidence>
<dbReference type="InterPro" id="IPR036388">
    <property type="entry name" value="WH-like_DNA-bd_sf"/>
</dbReference>
<evidence type="ECO:0000313" key="3">
    <source>
        <dbReference type="EMBL" id="TDE09271.1"/>
    </source>
</evidence>
<dbReference type="Gene3D" id="1.10.3210.10">
    <property type="entry name" value="Hypothetical protein af1432"/>
    <property type="match status" value="2"/>
</dbReference>
<dbReference type="RefSeq" id="WP_131895748.1">
    <property type="nucleotide sequence ID" value="NZ_SMKZ01000019.1"/>
</dbReference>